<name>A0ABN1UV32_9ACTN</name>
<gene>
    <name evidence="2" type="ORF">GCM10009654_31860</name>
</gene>
<feature type="compositionally biased region" description="Low complexity" evidence="1">
    <location>
        <begin position="7"/>
        <end position="17"/>
    </location>
</feature>
<evidence type="ECO:0000313" key="3">
    <source>
        <dbReference type="Proteomes" id="UP001501371"/>
    </source>
</evidence>
<accession>A0ABN1UV32</accession>
<keyword evidence="3" id="KW-1185">Reference proteome</keyword>
<proteinExistence type="predicted"/>
<dbReference type="Proteomes" id="UP001501371">
    <property type="component" value="Unassembled WGS sequence"/>
</dbReference>
<protein>
    <submittedName>
        <fullName evidence="2">Uncharacterized protein</fullName>
    </submittedName>
</protein>
<reference evidence="2 3" key="1">
    <citation type="journal article" date="2019" name="Int. J. Syst. Evol. Microbiol.">
        <title>The Global Catalogue of Microorganisms (GCM) 10K type strain sequencing project: providing services to taxonomists for standard genome sequencing and annotation.</title>
        <authorList>
            <consortium name="The Broad Institute Genomics Platform"/>
            <consortium name="The Broad Institute Genome Sequencing Center for Infectious Disease"/>
            <person name="Wu L."/>
            <person name="Ma J."/>
        </authorList>
    </citation>
    <scope>NUCLEOTIDE SEQUENCE [LARGE SCALE GENOMIC DNA]</scope>
    <source>
        <strain evidence="2 3">JCM 12696</strain>
    </source>
</reference>
<comment type="caution">
    <text evidence="2">The sequence shown here is derived from an EMBL/GenBank/DDBJ whole genome shotgun (WGS) entry which is preliminary data.</text>
</comment>
<dbReference type="EMBL" id="BAAAKV010000026">
    <property type="protein sequence ID" value="GAA1172259.1"/>
    <property type="molecule type" value="Genomic_DNA"/>
</dbReference>
<feature type="region of interest" description="Disordered" evidence="1">
    <location>
        <begin position="1"/>
        <end position="59"/>
    </location>
</feature>
<sequence length="59" mass="6298">MDVPILGRRGAVAPGGRRTTHGRRQGERRDTRRDAALRMGTAGQGETAGKPEQAGDGRE</sequence>
<organism evidence="2 3">
    <name type="scientific">Streptomyces hebeiensis</name>
    <dbReference type="NCBI Taxonomy" id="229486"/>
    <lineage>
        <taxon>Bacteria</taxon>
        <taxon>Bacillati</taxon>
        <taxon>Actinomycetota</taxon>
        <taxon>Actinomycetes</taxon>
        <taxon>Kitasatosporales</taxon>
        <taxon>Streptomycetaceae</taxon>
        <taxon>Streptomyces</taxon>
    </lineage>
</organism>
<evidence type="ECO:0000256" key="1">
    <source>
        <dbReference type="SAM" id="MobiDB-lite"/>
    </source>
</evidence>
<evidence type="ECO:0000313" key="2">
    <source>
        <dbReference type="EMBL" id="GAA1172259.1"/>
    </source>
</evidence>
<feature type="compositionally biased region" description="Basic and acidic residues" evidence="1">
    <location>
        <begin position="24"/>
        <end position="36"/>
    </location>
</feature>